<gene>
    <name evidence="2" type="ORF">C823_05977</name>
</gene>
<evidence type="ECO:0000313" key="3">
    <source>
        <dbReference type="Proteomes" id="UP000012589"/>
    </source>
</evidence>
<reference evidence="2 3" key="1">
    <citation type="journal article" date="2014" name="Genome Announc.">
        <title>Draft genome sequences of the altered schaedler flora, a defined bacterial community from gnotobiotic mice.</title>
        <authorList>
            <person name="Wannemuehler M.J."/>
            <person name="Overstreet A.M."/>
            <person name="Ward D.V."/>
            <person name="Phillips G.J."/>
        </authorList>
    </citation>
    <scope>NUCLEOTIDE SEQUENCE [LARGE SCALE GENOMIC DNA]</scope>
    <source>
        <strain evidence="2 3">ASF492</strain>
    </source>
</reference>
<comment type="caution">
    <text evidence="2">The sequence shown here is derived from an EMBL/GenBank/DDBJ whole genome shotgun (WGS) entry which is preliminary data.</text>
</comment>
<name>N1ZYM5_9FIRM</name>
<feature type="region of interest" description="Disordered" evidence="1">
    <location>
        <begin position="326"/>
        <end position="355"/>
    </location>
</feature>
<dbReference type="OrthoDB" id="9817647at2"/>
<dbReference type="AlphaFoldDB" id="N1ZYM5"/>
<accession>N1ZYM5</accession>
<evidence type="ECO:0000256" key="1">
    <source>
        <dbReference type="SAM" id="MobiDB-lite"/>
    </source>
</evidence>
<dbReference type="PATRIC" id="fig|1235802.3.peg.6313"/>
<protein>
    <submittedName>
        <fullName evidence="2">Uncharacterized protein</fullName>
    </submittedName>
</protein>
<dbReference type="Proteomes" id="UP000012589">
    <property type="component" value="Unassembled WGS sequence"/>
</dbReference>
<dbReference type="HOGENOM" id="CLU_780190_0_0_9"/>
<evidence type="ECO:0000313" key="2">
    <source>
        <dbReference type="EMBL" id="EMZ17424.1"/>
    </source>
</evidence>
<proteinExistence type="predicted"/>
<sequence>MIKTELEIFTMAKITMDTYQARYEKAKERRKERFRNLNANYKPGSPLLLEERNKIVPDFEAEIAKARNDLMMEFEDSLMKLRAVETAKVAVISNETKTMMSVLDCLETKTVSVDEYKVLAEHYGGKLYWIDRLLERVADKCGIMDSMVQPPLSVKLEILQTLEQNVREYIDGYDGENKCFPVTSSDKYIYKMEESYTNGYSGVRLDSREQAKRMISKALNEGSSLDRSFVLANMLRTSTPDIQDEMLSILAEKDPAALHDPTMQFTGVKNVVDRFIKTDGELVKAAGVAMKKADNAKSHQERIGILWDNFDNRYLRKKIEERIAATNDEELKDSYENMKEIKEEQKQESRANKGE</sequence>
<keyword evidence="3" id="KW-1185">Reference proteome</keyword>
<dbReference type="EMBL" id="AQFT01000207">
    <property type="protein sequence ID" value="EMZ17424.1"/>
    <property type="molecule type" value="Genomic_DNA"/>
</dbReference>
<organism evidence="2 3">
    <name type="scientific">Eubacterium plexicaudatum ASF492</name>
    <dbReference type="NCBI Taxonomy" id="1235802"/>
    <lineage>
        <taxon>Bacteria</taxon>
        <taxon>Bacillati</taxon>
        <taxon>Bacillota</taxon>
        <taxon>Clostridia</taxon>
        <taxon>Eubacteriales</taxon>
        <taxon>Eubacteriaceae</taxon>
        <taxon>Eubacterium</taxon>
    </lineage>
</organism>
<feature type="compositionally biased region" description="Basic and acidic residues" evidence="1">
    <location>
        <begin position="332"/>
        <end position="355"/>
    </location>
</feature>